<evidence type="ECO:0000259" key="2">
    <source>
        <dbReference type="PROSITE" id="PS50910"/>
    </source>
</evidence>
<dbReference type="AlphaFoldDB" id="A0A2P7QE77"/>
<dbReference type="RefSeq" id="WP_106516104.1">
    <property type="nucleotide sequence ID" value="NZ_PXYI01000015.1"/>
</dbReference>
<dbReference type="InterPro" id="IPR007842">
    <property type="entry name" value="HEPN_dom"/>
</dbReference>
<feature type="region of interest" description="Disordered" evidence="1">
    <location>
        <begin position="264"/>
        <end position="293"/>
    </location>
</feature>
<comment type="caution">
    <text evidence="3">The sequence shown here is derived from an EMBL/GenBank/DDBJ whole genome shotgun (WGS) entry which is preliminary data.</text>
</comment>
<proteinExistence type="predicted"/>
<organism evidence="3 4">
    <name type="scientific">Allosphingosinicella deserti</name>
    <dbReference type="NCBI Taxonomy" id="2116704"/>
    <lineage>
        <taxon>Bacteria</taxon>
        <taxon>Pseudomonadati</taxon>
        <taxon>Pseudomonadota</taxon>
        <taxon>Alphaproteobacteria</taxon>
        <taxon>Sphingomonadales</taxon>
        <taxon>Sphingomonadaceae</taxon>
        <taxon>Allosphingosinicella</taxon>
    </lineage>
</organism>
<dbReference type="SUPFAM" id="SSF81593">
    <property type="entry name" value="Nucleotidyltransferase substrate binding subunit/domain"/>
    <property type="match status" value="1"/>
</dbReference>
<evidence type="ECO:0000313" key="3">
    <source>
        <dbReference type="EMBL" id="PSJ36278.1"/>
    </source>
</evidence>
<dbReference type="Pfam" id="PF05168">
    <property type="entry name" value="HEPN"/>
    <property type="match status" value="1"/>
</dbReference>
<evidence type="ECO:0000256" key="1">
    <source>
        <dbReference type="SAM" id="MobiDB-lite"/>
    </source>
</evidence>
<keyword evidence="4" id="KW-1185">Reference proteome</keyword>
<dbReference type="SMART" id="SM00748">
    <property type="entry name" value="HEPN"/>
    <property type="match status" value="1"/>
</dbReference>
<feature type="compositionally biased region" description="Basic and acidic residues" evidence="1">
    <location>
        <begin position="276"/>
        <end position="286"/>
    </location>
</feature>
<dbReference type="OrthoDB" id="7442350at2"/>
<protein>
    <recommendedName>
        <fullName evidence="2">HEPN domain-containing protein</fullName>
    </recommendedName>
</protein>
<name>A0A2P7QE77_9SPHN</name>
<feature type="domain" description="HEPN" evidence="2">
    <location>
        <begin position="91"/>
        <end position="211"/>
    </location>
</feature>
<gene>
    <name evidence="3" type="ORF">C7I55_26655</name>
</gene>
<dbReference type="Gene3D" id="1.20.120.330">
    <property type="entry name" value="Nucleotidyltransferases domain 2"/>
    <property type="match status" value="1"/>
</dbReference>
<dbReference type="PROSITE" id="PS50910">
    <property type="entry name" value="HEPN"/>
    <property type="match status" value="1"/>
</dbReference>
<evidence type="ECO:0000313" key="4">
    <source>
        <dbReference type="Proteomes" id="UP000241167"/>
    </source>
</evidence>
<dbReference type="EMBL" id="PXYI01000015">
    <property type="protein sequence ID" value="PSJ36278.1"/>
    <property type="molecule type" value="Genomic_DNA"/>
</dbReference>
<reference evidence="3 4" key="1">
    <citation type="submission" date="2018-03" db="EMBL/GenBank/DDBJ databases">
        <title>The draft genome of Sphingosinicella sp. GL-C-18.</title>
        <authorList>
            <person name="Liu L."/>
            <person name="Li L."/>
            <person name="Liang L."/>
            <person name="Zhang X."/>
            <person name="Wang T."/>
        </authorList>
    </citation>
    <scope>NUCLEOTIDE SEQUENCE [LARGE SCALE GENOMIC DNA]</scope>
    <source>
        <strain evidence="3 4">GL-C-18</strain>
    </source>
</reference>
<sequence length="310" mass="35195">MEQSAIYGNRCLPETPAAGYLSGEGIIVHSIDEVNQALKRCEYLWVDIARDGIALYELPKRELATPMPASPQDAYEMASGFFSAQLAATDRWPKLADVSLAEQKADAEWAKAAAFNLHQAAETACACFLLVRTLYFPRSHNIKFLRSLAEDGEPRLIKAWPRATKLDRRRFGMVKRAYVEARYSANDEIGRDDLEALSDCVRRLRDLVEEVSCARLEGLWNAADPGAVLPERSWHVWKRQRKRRRPAFLGHLDRCGGLQQSVVRRRSRAARPPASDAHDLRDRDSLLSRGSRPAFRAPDRGRLLYRQRLP</sequence>
<dbReference type="Proteomes" id="UP000241167">
    <property type="component" value="Unassembled WGS sequence"/>
</dbReference>
<accession>A0A2P7QE77</accession>